<name>A0A4U1I388_9BURK</name>
<keyword evidence="7" id="KW-1185">Reference proteome</keyword>
<dbReference type="InterPro" id="IPR041474">
    <property type="entry name" value="NicS_C"/>
</dbReference>
<dbReference type="PANTHER" id="PTHR30055">
    <property type="entry name" value="HTH-TYPE TRANSCRIPTIONAL REGULATOR RUTR"/>
    <property type="match status" value="1"/>
</dbReference>
<dbReference type="Pfam" id="PF17938">
    <property type="entry name" value="TetR_C_29"/>
    <property type="match status" value="1"/>
</dbReference>
<dbReference type="GO" id="GO:0003700">
    <property type="term" value="F:DNA-binding transcription factor activity"/>
    <property type="evidence" value="ECO:0007669"/>
    <property type="project" value="TreeGrafter"/>
</dbReference>
<evidence type="ECO:0000256" key="2">
    <source>
        <dbReference type="ARBA" id="ARBA00023125"/>
    </source>
</evidence>
<dbReference type="SUPFAM" id="SSF48498">
    <property type="entry name" value="Tetracyclin repressor-like, C-terminal domain"/>
    <property type="match status" value="1"/>
</dbReference>
<feature type="domain" description="HTH tetR-type" evidence="5">
    <location>
        <begin position="136"/>
        <end position="196"/>
    </location>
</feature>
<dbReference type="EMBL" id="SWJE01000008">
    <property type="protein sequence ID" value="TKC87645.1"/>
    <property type="molecule type" value="Genomic_DNA"/>
</dbReference>
<sequence>MNSAAGISMNALAASPTKSSALVLMIPSILRLLMFQVASFATRIRHFQTESTCMLILSIWKVKMDILPSSRRRNPHVLLLTTIGYDAKVGGIFDVPCSGCRGGIDLSPLCERRGDFRVQRGPMVKNAVLPVEAEQERARSRIIAAAQEIFSVVGFDGASLRQIAERAEVQHQLVIYHFKNKETLWKEAISAIFEDMDSRFRRRLEGLDGVDPGTVLRLMIRDFVQFAASHPEFHRIMTMEGRSDNARMRWLLKTHVQAYYELLTTLIRQAQDAGVVRAGAPGQLYYALLGLITTAFALAPEYQLMTRIDPFAAEHVEQIFALACDFLFMSKKGS</sequence>
<dbReference type="Proteomes" id="UP000305539">
    <property type="component" value="Unassembled WGS sequence"/>
</dbReference>
<gene>
    <name evidence="6" type="ORF">FAZ69_15200</name>
</gene>
<comment type="caution">
    <text evidence="6">The sequence shown here is derived from an EMBL/GenBank/DDBJ whole genome shotgun (WGS) entry which is preliminary data.</text>
</comment>
<reference evidence="6 7" key="1">
    <citation type="submission" date="2019-04" db="EMBL/GenBank/DDBJ databases">
        <title>Trinickia sp. 7GSK02, isolated from subtropical forest soil.</title>
        <authorList>
            <person name="Gao Z.-H."/>
            <person name="Qiu L.-H."/>
        </authorList>
    </citation>
    <scope>NUCLEOTIDE SEQUENCE [LARGE SCALE GENOMIC DNA]</scope>
    <source>
        <strain evidence="6 7">7GSK02</strain>
    </source>
</reference>
<dbReference type="InterPro" id="IPR036271">
    <property type="entry name" value="Tet_transcr_reg_TetR-rel_C_sf"/>
</dbReference>
<organism evidence="6 7">
    <name type="scientific">Trinickia terrae</name>
    <dbReference type="NCBI Taxonomy" id="2571161"/>
    <lineage>
        <taxon>Bacteria</taxon>
        <taxon>Pseudomonadati</taxon>
        <taxon>Pseudomonadota</taxon>
        <taxon>Betaproteobacteria</taxon>
        <taxon>Burkholderiales</taxon>
        <taxon>Burkholderiaceae</taxon>
        <taxon>Trinickia</taxon>
    </lineage>
</organism>
<dbReference type="OrthoDB" id="2356263at2"/>
<evidence type="ECO:0000256" key="1">
    <source>
        <dbReference type="ARBA" id="ARBA00023015"/>
    </source>
</evidence>
<accession>A0A4U1I388</accession>
<protein>
    <submittedName>
        <fullName evidence="6">TetR/AcrR family transcriptional regulator</fullName>
    </submittedName>
</protein>
<dbReference type="AlphaFoldDB" id="A0A4U1I388"/>
<keyword evidence="2 4" id="KW-0238">DNA-binding</keyword>
<keyword evidence="1" id="KW-0805">Transcription regulation</keyword>
<dbReference type="InterPro" id="IPR050109">
    <property type="entry name" value="HTH-type_TetR-like_transc_reg"/>
</dbReference>
<keyword evidence="3" id="KW-0804">Transcription</keyword>
<dbReference type="Gene3D" id="1.10.357.10">
    <property type="entry name" value="Tetracycline Repressor, domain 2"/>
    <property type="match status" value="1"/>
</dbReference>
<evidence type="ECO:0000313" key="6">
    <source>
        <dbReference type="EMBL" id="TKC87645.1"/>
    </source>
</evidence>
<dbReference type="PANTHER" id="PTHR30055:SF234">
    <property type="entry name" value="HTH-TYPE TRANSCRIPTIONAL REGULATOR BETI"/>
    <property type="match status" value="1"/>
</dbReference>
<dbReference type="Pfam" id="PF00440">
    <property type="entry name" value="TetR_N"/>
    <property type="match status" value="1"/>
</dbReference>
<evidence type="ECO:0000313" key="7">
    <source>
        <dbReference type="Proteomes" id="UP000305539"/>
    </source>
</evidence>
<dbReference type="GO" id="GO:0000976">
    <property type="term" value="F:transcription cis-regulatory region binding"/>
    <property type="evidence" value="ECO:0007669"/>
    <property type="project" value="TreeGrafter"/>
</dbReference>
<dbReference type="InterPro" id="IPR001647">
    <property type="entry name" value="HTH_TetR"/>
</dbReference>
<dbReference type="PROSITE" id="PS50977">
    <property type="entry name" value="HTH_TETR_2"/>
    <property type="match status" value="1"/>
</dbReference>
<dbReference type="SUPFAM" id="SSF46689">
    <property type="entry name" value="Homeodomain-like"/>
    <property type="match status" value="1"/>
</dbReference>
<evidence type="ECO:0000256" key="4">
    <source>
        <dbReference type="PROSITE-ProRule" id="PRU00335"/>
    </source>
</evidence>
<evidence type="ECO:0000259" key="5">
    <source>
        <dbReference type="PROSITE" id="PS50977"/>
    </source>
</evidence>
<proteinExistence type="predicted"/>
<feature type="DNA-binding region" description="H-T-H motif" evidence="4">
    <location>
        <begin position="159"/>
        <end position="178"/>
    </location>
</feature>
<dbReference type="InterPro" id="IPR009057">
    <property type="entry name" value="Homeodomain-like_sf"/>
</dbReference>
<evidence type="ECO:0000256" key="3">
    <source>
        <dbReference type="ARBA" id="ARBA00023163"/>
    </source>
</evidence>
<dbReference type="PRINTS" id="PR00455">
    <property type="entry name" value="HTHTETR"/>
</dbReference>